<dbReference type="Proteomes" id="UP001501475">
    <property type="component" value="Unassembled WGS sequence"/>
</dbReference>
<evidence type="ECO:0000313" key="3">
    <source>
        <dbReference type="Proteomes" id="UP001501475"/>
    </source>
</evidence>
<feature type="domain" description="HTH cro/C1-type" evidence="1">
    <location>
        <begin position="12"/>
        <end position="66"/>
    </location>
</feature>
<dbReference type="SUPFAM" id="SSF47413">
    <property type="entry name" value="lambda repressor-like DNA-binding domains"/>
    <property type="match status" value="1"/>
</dbReference>
<comment type="caution">
    <text evidence="2">The sequence shown here is derived from an EMBL/GenBank/DDBJ whole genome shotgun (WGS) entry which is preliminary data.</text>
</comment>
<dbReference type="InterPro" id="IPR001387">
    <property type="entry name" value="Cro/C1-type_HTH"/>
</dbReference>
<dbReference type="CDD" id="cd00093">
    <property type="entry name" value="HTH_XRE"/>
    <property type="match status" value="1"/>
</dbReference>
<sequence>MILLRRELGEALRDERLAQGRTLRQVSAAAAVSLGYLSEIERGQKEASSELLAAVCEALGVPLSSVLNGVTTRVALAESVAAGVTPLPVKSPARAGVSASAA</sequence>
<proteinExistence type="predicted"/>
<reference evidence="3" key="1">
    <citation type="journal article" date="2019" name="Int. J. Syst. Evol. Microbiol.">
        <title>The Global Catalogue of Microorganisms (GCM) 10K type strain sequencing project: providing services to taxonomists for standard genome sequencing and annotation.</title>
        <authorList>
            <consortium name="The Broad Institute Genomics Platform"/>
            <consortium name="The Broad Institute Genome Sequencing Center for Infectious Disease"/>
            <person name="Wu L."/>
            <person name="Ma J."/>
        </authorList>
    </citation>
    <scope>NUCLEOTIDE SEQUENCE [LARGE SCALE GENOMIC DNA]</scope>
    <source>
        <strain evidence="3">JCM 15591</strain>
    </source>
</reference>
<dbReference type="Pfam" id="PF01381">
    <property type="entry name" value="HTH_3"/>
    <property type="match status" value="1"/>
</dbReference>
<organism evidence="2 3">
    <name type="scientific">Nostocoides vanveenii</name>
    <dbReference type="NCBI Taxonomy" id="330835"/>
    <lineage>
        <taxon>Bacteria</taxon>
        <taxon>Bacillati</taxon>
        <taxon>Actinomycetota</taxon>
        <taxon>Actinomycetes</taxon>
        <taxon>Micrococcales</taxon>
        <taxon>Intrasporangiaceae</taxon>
        <taxon>Nostocoides</taxon>
    </lineage>
</organism>
<dbReference type="PROSITE" id="PS50943">
    <property type="entry name" value="HTH_CROC1"/>
    <property type="match status" value="1"/>
</dbReference>
<dbReference type="Gene3D" id="1.10.260.40">
    <property type="entry name" value="lambda repressor-like DNA-binding domains"/>
    <property type="match status" value="1"/>
</dbReference>
<dbReference type="InterPro" id="IPR010982">
    <property type="entry name" value="Lambda_DNA-bd_dom_sf"/>
</dbReference>
<evidence type="ECO:0000259" key="1">
    <source>
        <dbReference type="PROSITE" id="PS50943"/>
    </source>
</evidence>
<evidence type="ECO:0000313" key="2">
    <source>
        <dbReference type="EMBL" id="GAA1748219.1"/>
    </source>
</evidence>
<protein>
    <submittedName>
        <fullName evidence="2">Helix-turn-helix transcriptional regulator</fullName>
    </submittedName>
</protein>
<accession>A0ABN2K4L4</accession>
<dbReference type="SMART" id="SM00530">
    <property type="entry name" value="HTH_XRE"/>
    <property type="match status" value="1"/>
</dbReference>
<name>A0ABN2K4L4_9MICO</name>
<keyword evidence="3" id="KW-1185">Reference proteome</keyword>
<gene>
    <name evidence="2" type="ORF">GCM10009810_05930</name>
</gene>
<dbReference type="RefSeq" id="WP_324388566.1">
    <property type="nucleotide sequence ID" value="NZ_BAAAPN010000017.1"/>
</dbReference>
<dbReference type="EMBL" id="BAAAPN010000017">
    <property type="protein sequence ID" value="GAA1748219.1"/>
    <property type="molecule type" value="Genomic_DNA"/>
</dbReference>